<dbReference type="STRING" id="1302690.BUE76_16940"/>
<accession>A0A1M5B9G9</accession>
<sequence>MKTLLTGGNGFLGRQIALEMKQHGKLVSMGRSRGDLVCDLAKEQPRLDELFDLVVHCAGKAHMVPRTAVEAQAFFDTNLNGTKNLCSALTVSGFKGRFIFISTVAVYGLSRGMQINEETALGATEPYGKSKVITEAFVKEWAEQQGVQCTVLRLPLIAGDNPPGNLGAMIAAIKKGFYFNIAGGKARKSMVLATDVAHAIIPSSLVPGTYNLTDGIHPSFEELSTVLANKVGRTKVYNMPYTIAKLAALFGDLVGERFPLNTSKLNKILAPLTFDDSKARNAFGWNPKPVLGNISI</sequence>
<protein>
    <submittedName>
        <fullName evidence="3">Nucleoside-diphosphate-sugar epimerase</fullName>
    </submittedName>
</protein>
<proteinExistence type="inferred from homology"/>
<dbReference type="InterPro" id="IPR036291">
    <property type="entry name" value="NAD(P)-bd_dom_sf"/>
</dbReference>
<name>A0A1M5B9G9_9BACT</name>
<dbReference type="RefSeq" id="WP_073042992.1">
    <property type="nucleotide sequence ID" value="NZ_FQUO01000007.1"/>
</dbReference>
<dbReference type="OrthoDB" id="1490291at2"/>
<dbReference type="Proteomes" id="UP000184368">
    <property type="component" value="Unassembled WGS sequence"/>
</dbReference>
<dbReference type="Pfam" id="PF01370">
    <property type="entry name" value="Epimerase"/>
    <property type="match status" value="1"/>
</dbReference>
<comment type="similarity">
    <text evidence="1">Belongs to the NAD(P)-dependent epimerase/dehydratase family.</text>
</comment>
<evidence type="ECO:0000313" key="4">
    <source>
        <dbReference type="Proteomes" id="UP000184368"/>
    </source>
</evidence>
<dbReference type="InterPro" id="IPR001509">
    <property type="entry name" value="Epimerase_deHydtase"/>
</dbReference>
<evidence type="ECO:0000313" key="3">
    <source>
        <dbReference type="EMBL" id="SHF38812.1"/>
    </source>
</evidence>
<keyword evidence="4" id="KW-1185">Reference proteome</keyword>
<dbReference type="SUPFAM" id="SSF51735">
    <property type="entry name" value="NAD(P)-binding Rossmann-fold domains"/>
    <property type="match status" value="1"/>
</dbReference>
<dbReference type="Gene3D" id="3.40.50.720">
    <property type="entry name" value="NAD(P)-binding Rossmann-like Domain"/>
    <property type="match status" value="1"/>
</dbReference>
<evidence type="ECO:0000259" key="2">
    <source>
        <dbReference type="Pfam" id="PF01370"/>
    </source>
</evidence>
<evidence type="ECO:0000256" key="1">
    <source>
        <dbReference type="ARBA" id="ARBA00007637"/>
    </source>
</evidence>
<reference evidence="3 4" key="1">
    <citation type="submission" date="2016-11" db="EMBL/GenBank/DDBJ databases">
        <authorList>
            <person name="Jaros S."/>
            <person name="Januszkiewicz K."/>
            <person name="Wedrychowicz H."/>
        </authorList>
    </citation>
    <scope>NUCLEOTIDE SEQUENCE [LARGE SCALE GENOMIC DNA]</scope>
    <source>
        <strain evidence="3 4">DSM 26897</strain>
    </source>
</reference>
<dbReference type="PANTHER" id="PTHR43000">
    <property type="entry name" value="DTDP-D-GLUCOSE 4,6-DEHYDRATASE-RELATED"/>
    <property type="match status" value="1"/>
</dbReference>
<gene>
    <name evidence="3" type="ORF">SAMN05444008_107195</name>
</gene>
<organism evidence="3 4">
    <name type="scientific">Cnuella takakiae</name>
    <dbReference type="NCBI Taxonomy" id="1302690"/>
    <lineage>
        <taxon>Bacteria</taxon>
        <taxon>Pseudomonadati</taxon>
        <taxon>Bacteroidota</taxon>
        <taxon>Chitinophagia</taxon>
        <taxon>Chitinophagales</taxon>
        <taxon>Chitinophagaceae</taxon>
        <taxon>Cnuella</taxon>
    </lineage>
</organism>
<dbReference type="EMBL" id="FQUO01000007">
    <property type="protein sequence ID" value="SHF38812.1"/>
    <property type="molecule type" value="Genomic_DNA"/>
</dbReference>
<dbReference type="AlphaFoldDB" id="A0A1M5B9G9"/>
<feature type="domain" description="NAD-dependent epimerase/dehydratase" evidence="2">
    <location>
        <begin position="4"/>
        <end position="201"/>
    </location>
</feature>